<evidence type="ECO:0000256" key="7">
    <source>
        <dbReference type="ARBA" id="ARBA00023209"/>
    </source>
</evidence>
<proteinExistence type="inferred from homology"/>
<dbReference type="Gene3D" id="2.60.200.40">
    <property type="match status" value="1"/>
</dbReference>
<dbReference type="RefSeq" id="WP_286215967.1">
    <property type="nucleotide sequence ID" value="NZ_AP027736.1"/>
</dbReference>
<dbReference type="InterPro" id="IPR050187">
    <property type="entry name" value="Lipid_Phosphate_FormReg"/>
</dbReference>
<keyword evidence="5 10" id="KW-0418">Kinase</keyword>
<dbReference type="Pfam" id="PF00781">
    <property type="entry name" value="DAGK_cat"/>
    <property type="match status" value="1"/>
</dbReference>
<dbReference type="SUPFAM" id="SSF111331">
    <property type="entry name" value="NAD kinase/diacylglycerol kinase-like"/>
    <property type="match status" value="1"/>
</dbReference>
<keyword evidence="4" id="KW-0547">Nucleotide-binding</keyword>
<dbReference type="Proteomes" id="UP001426770">
    <property type="component" value="Unassembled WGS sequence"/>
</dbReference>
<comment type="caution">
    <text evidence="10">The sequence shown here is derived from an EMBL/GenBank/DDBJ whole genome shotgun (WGS) entry which is preliminary data.</text>
</comment>
<dbReference type="InterPro" id="IPR001206">
    <property type="entry name" value="Diacylglycerol_kinase_cat_dom"/>
</dbReference>
<dbReference type="Gene3D" id="3.40.50.10330">
    <property type="entry name" value="Probable inorganic polyphosphate/atp-NAD kinase, domain 1"/>
    <property type="match status" value="1"/>
</dbReference>
<evidence type="ECO:0000313" key="10">
    <source>
        <dbReference type="EMBL" id="GAA5517908.1"/>
    </source>
</evidence>
<evidence type="ECO:0000256" key="5">
    <source>
        <dbReference type="ARBA" id="ARBA00022777"/>
    </source>
</evidence>
<feature type="domain" description="DAGKc" evidence="9">
    <location>
        <begin position="1"/>
        <end position="132"/>
    </location>
</feature>
<comment type="cofactor">
    <cofactor evidence="1">
        <name>Mg(2+)</name>
        <dbReference type="ChEBI" id="CHEBI:18420"/>
    </cofactor>
</comment>
<keyword evidence="6" id="KW-0067">ATP-binding</keyword>
<gene>
    <name evidence="10" type="primary">dagK</name>
    <name evidence="10" type="ORF">Lsed01_00325</name>
</gene>
<dbReference type="Pfam" id="PF19279">
    <property type="entry name" value="YegS_C"/>
    <property type="match status" value="1"/>
</dbReference>
<evidence type="ECO:0000256" key="6">
    <source>
        <dbReference type="ARBA" id="ARBA00022840"/>
    </source>
</evidence>
<dbReference type="PROSITE" id="PS50146">
    <property type="entry name" value="DAGK"/>
    <property type="match status" value="1"/>
</dbReference>
<dbReference type="InterPro" id="IPR016064">
    <property type="entry name" value="NAD/diacylglycerol_kinase_sf"/>
</dbReference>
<dbReference type="GO" id="GO:0016301">
    <property type="term" value="F:kinase activity"/>
    <property type="evidence" value="ECO:0007669"/>
    <property type="project" value="UniProtKB-KW"/>
</dbReference>
<evidence type="ECO:0000259" key="9">
    <source>
        <dbReference type="PROSITE" id="PS50146"/>
    </source>
</evidence>
<dbReference type="EMBL" id="BAABRR010000001">
    <property type="protein sequence ID" value="GAA5517908.1"/>
    <property type="molecule type" value="Genomic_DNA"/>
</dbReference>
<evidence type="ECO:0000256" key="4">
    <source>
        <dbReference type="ARBA" id="ARBA00022741"/>
    </source>
</evidence>
<sequence length="312" mass="32527">MRTLGIITNPTSGSGRGAKWGTEAKAALAAGGHRLIDLSRGSWAASYEAAMRHRRELDALVVVGGDGMAHLGLQVCAERKLPLGIVAAGSGDDIASAVGLPRHDIAAAVARIEDGLRGETVSIDVGKVVGDAIEEPARPRFFGAVLSAGIDAAVASYARSITHPRGPLKYTVATMREIPRFSPYGVRLRVDGKEWTQRCTLVAVANARVFGGGLIVSPGSSVNDGTLELVLAEPMSRLDILRLFPKLRDGSHVSDPRVRFVEAQTVEIAPDPSGAALPPAFADGELVGATPLKVTVAPRALTVLGGRADLGQ</sequence>
<accession>A0ABP9WFA8</accession>
<dbReference type="PANTHER" id="PTHR12358">
    <property type="entry name" value="SPHINGOSINE KINASE"/>
    <property type="match status" value="1"/>
</dbReference>
<evidence type="ECO:0000256" key="3">
    <source>
        <dbReference type="ARBA" id="ARBA00022679"/>
    </source>
</evidence>
<keyword evidence="7" id="KW-0594">Phospholipid biosynthesis</keyword>
<evidence type="ECO:0000256" key="8">
    <source>
        <dbReference type="ARBA" id="ARBA00023264"/>
    </source>
</evidence>
<reference evidence="10 11" key="1">
    <citation type="submission" date="2024-02" db="EMBL/GenBank/DDBJ databases">
        <title>Lysinimicrobium sediminis NBRC 112286.</title>
        <authorList>
            <person name="Ichikawa N."/>
            <person name="Katano-Makiyama Y."/>
            <person name="Hidaka K."/>
        </authorList>
    </citation>
    <scope>NUCLEOTIDE SEQUENCE [LARGE SCALE GENOMIC DNA]</scope>
    <source>
        <strain evidence="10 11">NBRC 112286</strain>
    </source>
</reference>
<keyword evidence="7" id="KW-0443">Lipid metabolism</keyword>
<keyword evidence="3" id="KW-0808">Transferase</keyword>
<comment type="similarity">
    <text evidence="2">Belongs to the diacylglycerol/lipid kinase family.</text>
</comment>
<keyword evidence="7" id="KW-0444">Lipid biosynthesis</keyword>
<name>A0ABP9WFA8_9MICO</name>
<dbReference type="PANTHER" id="PTHR12358:SF106">
    <property type="entry name" value="LIPID KINASE YEGS"/>
    <property type="match status" value="1"/>
</dbReference>
<keyword evidence="11" id="KW-1185">Reference proteome</keyword>
<protein>
    <submittedName>
        <fullName evidence="10">Diacylglycerol kinase</fullName>
    </submittedName>
</protein>
<dbReference type="SMART" id="SM00046">
    <property type="entry name" value="DAGKc"/>
    <property type="match status" value="1"/>
</dbReference>
<evidence type="ECO:0000256" key="2">
    <source>
        <dbReference type="ARBA" id="ARBA00005983"/>
    </source>
</evidence>
<dbReference type="InterPro" id="IPR045540">
    <property type="entry name" value="YegS/DAGK_C"/>
</dbReference>
<evidence type="ECO:0000256" key="1">
    <source>
        <dbReference type="ARBA" id="ARBA00001946"/>
    </source>
</evidence>
<organism evidence="10 11">
    <name type="scientific">Demequina sediminis</name>
    <dbReference type="NCBI Taxonomy" id="1930058"/>
    <lineage>
        <taxon>Bacteria</taxon>
        <taxon>Bacillati</taxon>
        <taxon>Actinomycetota</taxon>
        <taxon>Actinomycetes</taxon>
        <taxon>Micrococcales</taxon>
        <taxon>Demequinaceae</taxon>
        <taxon>Demequina</taxon>
    </lineage>
</organism>
<evidence type="ECO:0000313" key="11">
    <source>
        <dbReference type="Proteomes" id="UP001426770"/>
    </source>
</evidence>
<dbReference type="InterPro" id="IPR017438">
    <property type="entry name" value="ATP-NAD_kinase_N"/>
</dbReference>
<keyword evidence="8" id="KW-1208">Phospholipid metabolism</keyword>